<evidence type="ECO:0000259" key="1">
    <source>
        <dbReference type="PROSITE" id="PS50943"/>
    </source>
</evidence>
<dbReference type="Pfam" id="PF13560">
    <property type="entry name" value="HTH_31"/>
    <property type="match status" value="1"/>
</dbReference>
<dbReference type="OrthoDB" id="9792093at2"/>
<evidence type="ECO:0000313" key="2">
    <source>
        <dbReference type="EMBL" id="GAB59713.1"/>
    </source>
</evidence>
<dbReference type="Proteomes" id="UP000004374">
    <property type="component" value="Unassembled WGS sequence"/>
</dbReference>
<dbReference type="SMART" id="SM00530">
    <property type="entry name" value="HTH_XRE"/>
    <property type="match status" value="1"/>
</dbReference>
<keyword evidence="3" id="KW-1185">Reference proteome</keyword>
<accession>I1E085</accession>
<reference evidence="2 3" key="1">
    <citation type="journal article" date="2012" name="J. Bacteriol.">
        <title>Genome Sequence of the Protease-Producing Bacterium Rheinheimera nanhaiensis E407-8T, Isolated from Deep-Sea Sediment of the South China Sea.</title>
        <authorList>
            <person name="Zhang X.-Y."/>
            <person name="Zhang Y.-J."/>
            <person name="Qin Q.-L."/>
            <person name="Xie B.-B."/>
            <person name="Chen X.-L."/>
            <person name="Zhou B.-C."/>
            <person name="Zhang Y.-Z."/>
        </authorList>
    </citation>
    <scope>NUCLEOTIDE SEQUENCE [LARGE SCALE GENOMIC DNA]</scope>
    <source>
        <strain evidence="2 3">E407-8</strain>
    </source>
</reference>
<dbReference type="InterPro" id="IPR001387">
    <property type="entry name" value="Cro/C1-type_HTH"/>
</dbReference>
<dbReference type="AlphaFoldDB" id="I1E085"/>
<evidence type="ECO:0000313" key="3">
    <source>
        <dbReference type="Proteomes" id="UP000004374"/>
    </source>
</evidence>
<feature type="domain" description="HTH cro/C1-type" evidence="1">
    <location>
        <begin position="33"/>
        <end position="87"/>
    </location>
</feature>
<organism evidence="2 3">
    <name type="scientific">Rheinheimera nanhaiensis E407-8</name>
    <dbReference type="NCBI Taxonomy" id="562729"/>
    <lineage>
        <taxon>Bacteria</taxon>
        <taxon>Pseudomonadati</taxon>
        <taxon>Pseudomonadota</taxon>
        <taxon>Gammaproteobacteria</taxon>
        <taxon>Chromatiales</taxon>
        <taxon>Chromatiaceae</taxon>
        <taxon>Rheinheimera</taxon>
    </lineage>
</organism>
<dbReference type="Gene3D" id="1.10.260.40">
    <property type="entry name" value="lambda repressor-like DNA-binding domains"/>
    <property type="match status" value="1"/>
</dbReference>
<proteinExistence type="predicted"/>
<protein>
    <submittedName>
        <fullName evidence="2">Transcriptional regulator, XRE family</fullName>
    </submittedName>
</protein>
<dbReference type="PROSITE" id="PS50943">
    <property type="entry name" value="HTH_CROC1"/>
    <property type="match status" value="1"/>
</dbReference>
<dbReference type="CDD" id="cd00093">
    <property type="entry name" value="HTH_XRE"/>
    <property type="match status" value="1"/>
</dbReference>
<sequence>MSLQRFKQRALANPDVKAEYDLLEGEFAFIDQLLSMRAEAGLTQAQVAEKMQTQKSNISRLERGNANPSWSTLLKYAHACGFELTIKPVKAQSHNH</sequence>
<dbReference type="STRING" id="562729.RNAN_2719"/>
<dbReference type="GO" id="GO:0003677">
    <property type="term" value="F:DNA binding"/>
    <property type="evidence" value="ECO:0007669"/>
    <property type="project" value="InterPro"/>
</dbReference>
<dbReference type="RefSeq" id="WP_008222555.1">
    <property type="nucleotide sequence ID" value="NZ_BAFK01000016.1"/>
</dbReference>
<gene>
    <name evidence="2" type="ORF">RNAN_2719</name>
</gene>
<name>I1E085_9GAMM</name>
<dbReference type="InterPro" id="IPR010982">
    <property type="entry name" value="Lambda_DNA-bd_dom_sf"/>
</dbReference>
<dbReference type="SUPFAM" id="SSF47413">
    <property type="entry name" value="lambda repressor-like DNA-binding domains"/>
    <property type="match status" value="1"/>
</dbReference>
<comment type="caution">
    <text evidence="2">The sequence shown here is derived from an EMBL/GenBank/DDBJ whole genome shotgun (WGS) entry which is preliminary data.</text>
</comment>
<dbReference type="EMBL" id="BAFK01000016">
    <property type="protein sequence ID" value="GAB59713.1"/>
    <property type="molecule type" value="Genomic_DNA"/>
</dbReference>